<comment type="caution">
    <text evidence="1">The sequence shown here is derived from an EMBL/GenBank/DDBJ whole genome shotgun (WGS) entry which is preliminary data.</text>
</comment>
<accession>A0ABN3U591</accession>
<evidence type="ECO:0000313" key="1">
    <source>
        <dbReference type="EMBL" id="GAA2722831.1"/>
    </source>
</evidence>
<evidence type="ECO:0008006" key="3">
    <source>
        <dbReference type="Google" id="ProtNLM"/>
    </source>
</evidence>
<sequence length="151" mass="15896">MSASRTAWLARASIVPAATLDLWRLGCTAPLLPGREWDVVRVDFALAVAAVRQLKGAGRHIGPYLMSGAERAVWWLLPLGTGYRFAGEGGVTVHPGDWALLSPPPTKYVGNRVWVLPEETPPALTSPGELLGAVRGALGSSHSPVGAGRLA</sequence>
<dbReference type="RefSeq" id="WP_344437932.1">
    <property type="nucleotide sequence ID" value="NZ_BAAASL010000021.1"/>
</dbReference>
<organism evidence="1 2">
    <name type="scientific">Streptomyces luteosporeus</name>
    <dbReference type="NCBI Taxonomy" id="173856"/>
    <lineage>
        <taxon>Bacteria</taxon>
        <taxon>Bacillati</taxon>
        <taxon>Actinomycetota</taxon>
        <taxon>Actinomycetes</taxon>
        <taxon>Kitasatosporales</taxon>
        <taxon>Streptomycetaceae</taxon>
        <taxon>Streptomyces</taxon>
    </lineage>
</organism>
<reference evidence="1 2" key="1">
    <citation type="journal article" date="2019" name="Int. J. Syst. Evol. Microbiol.">
        <title>The Global Catalogue of Microorganisms (GCM) 10K type strain sequencing project: providing services to taxonomists for standard genome sequencing and annotation.</title>
        <authorList>
            <consortium name="The Broad Institute Genomics Platform"/>
            <consortium name="The Broad Institute Genome Sequencing Center for Infectious Disease"/>
            <person name="Wu L."/>
            <person name="Ma J."/>
        </authorList>
    </citation>
    <scope>NUCLEOTIDE SEQUENCE [LARGE SCALE GENOMIC DNA]</scope>
    <source>
        <strain evidence="1 2">JCM 4542</strain>
    </source>
</reference>
<name>A0ABN3U591_9ACTN</name>
<dbReference type="Proteomes" id="UP001500886">
    <property type="component" value="Unassembled WGS sequence"/>
</dbReference>
<keyword evidence="2" id="KW-1185">Reference proteome</keyword>
<protein>
    <recommendedName>
        <fullName evidence="3">AraC family transcriptional regulator</fullName>
    </recommendedName>
</protein>
<dbReference type="EMBL" id="BAAASL010000021">
    <property type="protein sequence ID" value="GAA2722831.1"/>
    <property type="molecule type" value="Genomic_DNA"/>
</dbReference>
<evidence type="ECO:0000313" key="2">
    <source>
        <dbReference type="Proteomes" id="UP001500886"/>
    </source>
</evidence>
<proteinExistence type="predicted"/>
<gene>
    <name evidence="1" type="ORF">GCM10010315_48920</name>
</gene>